<dbReference type="RefSeq" id="WP_168553601.1">
    <property type="nucleotide sequence ID" value="NZ_JAAWWL010000003.1"/>
</dbReference>
<reference evidence="3 4" key="1">
    <citation type="submission" date="2020-04" db="EMBL/GenBank/DDBJ databases">
        <authorList>
            <person name="Yoon J."/>
        </authorList>
    </citation>
    <scope>NUCLEOTIDE SEQUENCE [LARGE SCALE GENOMIC DNA]</scope>
    <source>
        <strain evidence="3 4">DJ-13</strain>
    </source>
</reference>
<comment type="caution">
    <text evidence="3">The sequence shown here is derived from an EMBL/GenBank/DDBJ whole genome shotgun (WGS) entry which is preliminary data.</text>
</comment>
<gene>
    <name evidence="3" type="ORF">HCU67_15595</name>
</gene>
<evidence type="ECO:0000313" key="3">
    <source>
        <dbReference type="EMBL" id="NKI33379.1"/>
    </source>
</evidence>
<dbReference type="EMBL" id="JAAWWL010000003">
    <property type="protein sequence ID" value="NKI33379.1"/>
    <property type="molecule type" value="Genomic_DNA"/>
</dbReference>
<dbReference type="SUPFAM" id="SSF52172">
    <property type="entry name" value="CheY-like"/>
    <property type="match status" value="1"/>
</dbReference>
<dbReference type="InterPro" id="IPR001789">
    <property type="entry name" value="Sig_transdc_resp-reg_receiver"/>
</dbReference>
<feature type="modified residue" description="4-aspartylphosphate" evidence="1">
    <location>
        <position position="62"/>
    </location>
</feature>
<proteinExistence type="predicted"/>
<sequence>MNETLNIFIVDDDPITTFGLKKILNRDVDCQLHSFKNGETAFAKVEQLQFAKEPLPDCIFLDINMPVMDGWEFLEQYIKIPSEKRTVVNILTSSIDPADSDRFQYFKAKTKHILNFMSKPILKLKYEDLVNEHRMI</sequence>
<dbReference type="InterPro" id="IPR052893">
    <property type="entry name" value="TCS_response_regulator"/>
</dbReference>
<dbReference type="PANTHER" id="PTHR44520:SF2">
    <property type="entry name" value="RESPONSE REGULATOR RCP1"/>
    <property type="match status" value="1"/>
</dbReference>
<dbReference type="SMART" id="SM00448">
    <property type="entry name" value="REC"/>
    <property type="match status" value="1"/>
</dbReference>
<accession>A0ABX1GUR8</accession>
<keyword evidence="1" id="KW-0597">Phosphoprotein</keyword>
<feature type="domain" description="Response regulatory" evidence="2">
    <location>
        <begin position="6"/>
        <end position="134"/>
    </location>
</feature>
<dbReference type="PROSITE" id="PS50110">
    <property type="entry name" value="RESPONSE_REGULATORY"/>
    <property type="match status" value="1"/>
</dbReference>
<evidence type="ECO:0000313" key="4">
    <source>
        <dbReference type="Proteomes" id="UP000718451"/>
    </source>
</evidence>
<dbReference type="Proteomes" id="UP000718451">
    <property type="component" value="Unassembled WGS sequence"/>
</dbReference>
<evidence type="ECO:0000256" key="1">
    <source>
        <dbReference type="PROSITE-ProRule" id="PRU00169"/>
    </source>
</evidence>
<dbReference type="Gene3D" id="3.40.50.2300">
    <property type="match status" value="1"/>
</dbReference>
<protein>
    <submittedName>
        <fullName evidence="3">Response regulator</fullName>
    </submittedName>
</protein>
<dbReference type="PANTHER" id="PTHR44520">
    <property type="entry name" value="RESPONSE REGULATOR RCP1-RELATED"/>
    <property type="match status" value="1"/>
</dbReference>
<name>A0ABX1GUR8_9FLAO</name>
<organism evidence="3 4">
    <name type="scientific">Croceivirga thetidis</name>
    <dbReference type="NCBI Taxonomy" id="2721623"/>
    <lineage>
        <taxon>Bacteria</taxon>
        <taxon>Pseudomonadati</taxon>
        <taxon>Bacteroidota</taxon>
        <taxon>Flavobacteriia</taxon>
        <taxon>Flavobacteriales</taxon>
        <taxon>Flavobacteriaceae</taxon>
        <taxon>Croceivirga</taxon>
    </lineage>
</organism>
<evidence type="ECO:0000259" key="2">
    <source>
        <dbReference type="PROSITE" id="PS50110"/>
    </source>
</evidence>
<dbReference type="InterPro" id="IPR011006">
    <property type="entry name" value="CheY-like_superfamily"/>
</dbReference>
<dbReference type="Pfam" id="PF00072">
    <property type="entry name" value="Response_reg"/>
    <property type="match status" value="1"/>
</dbReference>
<keyword evidence="4" id="KW-1185">Reference proteome</keyword>